<dbReference type="CDD" id="cd08283">
    <property type="entry name" value="FDH_like_1"/>
    <property type="match status" value="1"/>
</dbReference>
<name>A0A4Z0QHI5_9BACT</name>
<dbReference type="SUPFAM" id="SSF50129">
    <property type="entry name" value="GroES-like"/>
    <property type="match status" value="1"/>
</dbReference>
<keyword evidence="3" id="KW-0862">Zinc</keyword>
<feature type="domain" description="Alcohol dehydrogenase-like C-terminal" evidence="4">
    <location>
        <begin position="196"/>
        <end position="265"/>
    </location>
</feature>
<keyword evidence="7" id="KW-1185">Reference proteome</keyword>
<comment type="caution">
    <text evidence="6">The sequence shown here is derived from an EMBL/GenBank/DDBJ whole genome shotgun (WGS) entry which is preliminary data.</text>
</comment>
<dbReference type="Pfam" id="PF00107">
    <property type="entry name" value="ADH_zinc_N"/>
    <property type="match status" value="1"/>
</dbReference>
<dbReference type="SUPFAM" id="SSF51735">
    <property type="entry name" value="NAD(P)-binding Rossmann-fold domains"/>
    <property type="match status" value="1"/>
</dbReference>
<feature type="domain" description="Alcohol dehydrogenase-like N-terminal" evidence="5">
    <location>
        <begin position="25"/>
        <end position="148"/>
    </location>
</feature>
<dbReference type="AlphaFoldDB" id="A0A4Z0QHI5"/>
<organism evidence="6 7">
    <name type="scientific">Hymenobacter metallicola</name>
    <dbReference type="NCBI Taxonomy" id="2563114"/>
    <lineage>
        <taxon>Bacteria</taxon>
        <taxon>Pseudomonadati</taxon>
        <taxon>Bacteroidota</taxon>
        <taxon>Cytophagia</taxon>
        <taxon>Cytophagales</taxon>
        <taxon>Hymenobacteraceae</taxon>
        <taxon>Hymenobacter</taxon>
    </lineage>
</organism>
<evidence type="ECO:0000256" key="3">
    <source>
        <dbReference type="ARBA" id="ARBA00022833"/>
    </source>
</evidence>
<dbReference type="Gene3D" id="3.90.180.10">
    <property type="entry name" value="Medium-chain alcohol dehydrogenases, catalytic domain"/>
    <property type="match status" value="1"/>
</dbReference>
<dbReference type="Proteomes" id="UP000298471">
    <property type="component" value="Unassembled WGS sequence"/>
</dbReference>
<keyword evidence="2" id="KW-0479">Metal-binding</keyword>
<evidence type="ECO:0000256" key="2">
    <source>
        <dbReference type="ARBA" id="ARBA00022723"/>
    </source>
</evidence>
<dbReference type="GO" id="GO:0046872">
    <property type="term" value="F:metal ion binding"/>
    <property type="evidence" value="ECO:0007669"/>
    <property type="project" value="UniProtKB-KW"/>
</dbReference>
<dbReference type="OrthoDB" id="9787435at2"/>
<gene>
    <name evidence="6" type="ORF">E5K02_07210</name>
</gene>
<dbReference type="InterPro" id="IPR013149">
    <property type="entry name" value="ADH-like_C"/>
</dbReference>
<evidence type="ECO:0000313" key="7">
    <source>
        <dbReference type="Proteomes" id="UP000298471"/>
    </source>
</evidence>
<evidence type="ECO:0000256" key="1">
    <source>
        <dbReference type="ARBA" id="ARBA00001947"/>
    </source>
</evidence>
<protein>
    <submittedName>
        <fullName evidence="6">Glutathione-dependent formaldehyde dehydrogenase</fullName>
    </submittedName>
</protein>
<dbReference type="PANTHER" id="PTHR42813">
    <property type="entry name" value="ZINC-TYPE ALCOHOL DEHYDROGENASE-LIKE"/>
    <property type="match status" value="1"/>
</dbReference>
<reference evidence="6 7" key="1">
    <citation type="submission" date="2019-04" db="EMBL/GenBank/DDBJ databases">
        <authorList>
            <person name="Feng G."/>
            <person name="Zhang J."/>
            <person name="Zhu H."/>
        </authorList>
    </citation>
    <scope>NUCLEOTIDE SEQUENCE [LARGE SCALE GENOMIC DNA]</scope>
    <source>
        <strain evidence="6 7">9PBR-1</strain>
    </source>
</reference>
<dbReference type="InterPro" id="IPR036291">
    <property type="entry name" value="NAD(P)-bd_dom_sf"/>
</dbReference>
<dbReference type="RefSeq" id="WP_135393468.1">
    <property type="nucleotide sequence ID" value="NZ_SRMB01000001.1"/>
</dbReference>
<dbReference type="InterPro" id="IPR013154">
    <property type="entry name" value="ADH-like_N"/>
</dbReference>
<sequence length="389" mass="42196">MKALCWVGTNKLSVERIPDPEILNPHDAIVRVGLSSVCGSDLHLLDGYVPTMREGDVIGHEFMGEVVEVGPALKKMKRGDRVVVGSVVACGGCWFCDTGQYSLCDNGNAHAAVAEKALGYPPAGIFGYSHAFGGYSGSHAQYIRVPFAETGSFIIPDGVRDESALFCSDAFPTGFMAADMCGIEPGDIVAVWGAGGVGQMAMQSAYLLGASRVIAIDRFPERLALARQHARAETLNYEEVDVLEALKEMTGGRGPDRCIDAVGMEAHTPGAEHYYDLVKQQLRIETDRPAVLRQAIMACRKGGTLSIVGVYGGLIDKFPMGVAMNKGLTFRMGQMHAQKYIPRLLDYVQAGAVDPAYMLTHRWPLERGPEGYDMFKHKTDKCVRVAFQP</sequence>
<proteinExistence type="predicted"/>
<accession>A0A4Z0QHI5</accession>
<dbReference type="PANTHER" id="PTHR42813:SF2">
    <property type="entry name" value="DEHYDROGENASE, ZINC-CONTAINING, PUTATIVE (AFU_ORTHOLOGUE AFUA_2G02810)-RELATED"/>
    <property type="match status" value="1"/>
</dbReference>
<comment type="cofactor">
    <cofactor evidence="1">
        <name>Zn(2+)</name>
        <dbReference type="ChEBI" id="CHEBI:29105"/>
    </cofactor>
</comment>
<dbReference type="Pfam" id="PF08240">
    <property type="entry name" value="ADH_N"/>
    <property type="match status" value="1"/>
</dbReference>
<evidence type="ECO:0000259" key="4">
    <source>
        <dbReference type="Pfam" id="PF00107"/>
    </source>
</evidence>
<evidence type="ECO:0000259" key="5">
    <source>
        <dbReference type="Pfam" id="PF08240"/>
    </source>
</evidence>
<dbReference type="EMBL" id="SRMB01000001">
    <property type="protein sequence ID" value="TGE29234.1"/>
    <property type="molecule type" value="Genomic_DNA"/>
</dbReference>
<dbReference type="Gene3D" id="3.40.50.720">
    <property type="entry name" value="NAD(P)-binding Rossmann-like Domain"/>
    <property type="match status" value="1"/>
</dbReference>
<dbReference type="InterPro" id="IPR011032">
    <property type="entry name" value="GroES-like_sf"/>
</dbReference>
<evidence type="ECO:0000313" key="6">
    <source>
        <dbReference type="EMBL" id="TGE29234.1"/>
    </source>
</evidence>